<dbReference type="PANTHER" id="PTHR12496">
    <property type="entry name" value="CGI-41 METHYLTRANSFERASE"/>
    <property type="match status" value="1"/>
</dbReference>
<protein>
    <recommendedName>
        <fullName evidence="1">Methyltransferase domain-containing protein</fullName>
    </recommendedName>
</protein>
<gene>
    <name evidence="2" type="ORF">g.32747</name>
</gene>
<accession>A0A1B6E0U3</accession>
<dbReference type="SUPFAM" id="SSF53335">
    <property type="entry name" value="S-adenosyl-L-methionine-dependent methyltransferases"/>
    <property type="match status" value="1"/>
</dbReference>
<dbReference type="AlphaFoldDB" id="A0A1B6E0U3"/>
<dbReference type="PANTHER" id="PTHR12496:SF9">
    <property type="entry name" value="METHYLTRANSFERASE-LIKE PROTEIN 25-RELATED"/>
    <property type="match status" value="1"/>
</dbReference>
<dbReference type="Pfam" id="PF13679">
    <property type="entry name" value="Methyltransf_32"/>
    <property type="match status" value="1"/>
</dbReference>
<organism evidence="2">
    <name type="scientific">Clastoptera arizonana</name>
    <name type="common">Arizona spittle bug</name>
    <dbReference type="NCBI Taxonomy" id="38151"/>
    <lineage>
        <taxon>Eukaryota</taxon>
        <taxon>Metazoa</taxon>
        <taxon>Ecdysozoa</taxon>
        <taxon>Arthropoda</taxon>
        <taxon>Hexapoda</taxon>
        <taxon>Insecta</taxon>
        <taxon>Pterygota</taxon>
        <taxon>Neoptera</taxon>
        <taxon>Paraneoptera</taxon>
        <taxon>Hemiptera</taxon>
        <taxon>Auchenorrhyncha</taxon>
        <taxon>Cercopoidea</taxon>
        <taxon>Clastopteridae</taxon>
        <taxon>Clastoptera</taxon>
    </lineage>
</organism>
<dbReference type="InterPro" id="IPR029063">
    <property type="entry name" value="SAM-dependent_MTases_sf"/>
</dbReference>
<name>A0A1B6E0U3_9HEMI</name>
<feature type="domain" description="Methyltransferase" evidence="1">
    <location>
        <begin position="125"/>
        <end position="291"/>
    </location>
</feature>
<dbReference type="InterPro" id="IPR052220">
    <property type="entry name" value="METTL25"/>
</dbReference>
<reference evidence="2" key="1">
    <citation type="submission" date="2015-12" db="EMBL/GenBank/DDBJ databases">
        <title>De novo transcriptome assembly of four potential Pierce s Disease insect vectors from Arizona vineyards.</title>
        <authorList>
            <person name="Tassone E.E."/>
        </authorList>
    </citation>
    <scope>NUCLEOTIDE SEQUENCE</scope>
</reference>
<proteinExistence type="predicted"/>
<dbReference type="EMBL" id="GEDC01005753">
    <property type="protein sequence ID" value="JAS31545.1"/>
    <property type="molecule type" value="Transcribed_RNA"/>
</dbReference>
<evidence type="ECO:0000259" key="1">
    <source>
        <dbReference type="Pfam" id="PF13679"/>
    </source>
</evidence>
<dbReference type="InterPro" id="IPR025714">
    <property type="entry name" value="Methyltranfer_dom"/>
</dbReference>
<sequence>MDTPNLCNKINEMIGFIKPFLPLVNCHLVNFITDNLFDKLIPKEIKEEVVAMKTDELKLLFLNNFKHCNNECRVSQLGTYFLKTKMMSLSHNGGCISLEKLKQILSNKSQDDFKSLPFQGFMSLKKGHEVEIMCALTTFIANNFKYSHIVDIGGGKGYLSSMLALEHNLKVLSIDSSIVNNQGAIKRTKKLEKAWKSIKNKFPQEDKGKNNIYEPIQSISLKQVTTFVNETTDLIQIVQRQYPHDTCDKVMMVGLHTCGTLSPSSLKLFVNNSKHINSLINVGCCYHLLEEEFEEVSKHWTREEIGVESFGFPMSNYLQEIKFSLGRNARMLAAQSIQRIANEKESNLDLLFHRVLLEEFLKSKMGYTSLCRFRVGRLAKKTTDFKDYFKKSIKKLELDEIKISDEELEQFYVSHLHERELFEKFFFIRVVLAPVVEGIILLDRQLYLHEQGIEESYIAQLFDPYVSPRCHAIIAFNNSK</sequence>
<evidence type="ECO:0000313" key="2">
    <source>
        <dbReference type="EMBL" id="JAS31545.1"/>
    </source>
</evidence>